<name>A0A428KQN4_9BACT</name>
<comment type="caution">
    <text evidence="2">The sequence shown here is derived from an EMBL/GenBank/DDBJ whole genome shotgun (WGS) entry which is preliminary data.</text>
</comment>
<evidence type="ECO:0000313" key="3">
    <source>
        <dbReference type="Proteomes" id="UP000273500"/>
    </source>
</evidence>
<dbReference type="InterPro" id="IPR022134">
    <property type="entry name" value="DUF3667"/>
</dbReference>
<keyword evidence="1" id="KW-0812">Transmembrane</keyword>
<evidence type="ECO:0000256" key="1">
    <source>
        <dbReference type="SAM" id="Phobius"/>
    </source>
</evidence>
<keyword evidence="1" id="KW-1133">Transmembrane helix</keyword>
<organism evidence="2 3">
    <name type="scientific">Hymenobacter rigui</name>
    <dbReference type="NCBI Taxonomy" id="334424"/>
    <lineage>
        <taxon>Bacteria</taxon>
        <taxon>Pseudomonadati</taxon>
        <taxon>Bacteroidota</taxon>
        <taxon>Cytophagia</taxon>
        <taxon>Cytophagales</taxon>
        <taxon>Hymenobacteraceae</taxon>
        <taxon>Hymenobacter</taxon>
    </lineage>
</organism>
<feature type="transmembrane region" description="Helical" evidence="1">
    <location>
        <begin position="177"/>
        <end position="199"/>
    </location>
</feature>
<sequence length="297" mass="33517">MSSASLSPESVAVHPAAASLHEHPAQACLNCGQPVDIRFCGQCGQDAHHTHRFTMADMPHDVLHSIWHIDKGILYTLRTMVRRPGRTIREYLAGKRVDHFRPLALLFMITGLYALLSSVLHIQVLPPRDPTVPEAVWQMQQASTGFMMKYLSWFYVASVPIWALFARWFLRRGGYNYAECLIIAAFITAIMNFFAVLYLPVTYCYSGTPQIGTASLGLMLPVFGYATWAYGSLLKHTGMGLAGRLWRGFMTYMLGYITCIVVVIVITYALNWTTFKRAMQQQMQQQAKTAKVTPRPE</sequence>
<keyword evidence="1" id="KW-0472">Membrane</keyword>
<dbReference type="OrthoDB" id="7446256at2"/>
<feature type="transmembrane region" description="Helical" evidence="1">
    <location>
        <begin position="150"/>
        <end position="170"/>
    </location>
</feature>
<feature type="transmembrane region" description="Helical" evidence="1">
    <location>
        <begin position="252"/>
        <end position="270"/>
    </location>
</feature>
<dbReference type="RefSeq" id="WP_125419598.1">
    <property type="nucleotide sequence ID" value="NZ_RWIT01000004.1"/>
</dbReference>
<reference evidence="2 3" key="1">
    <citation type="submission" date="2018-12" db="EMBL/GenBank/DDBJ databases">
        <authorList>
            <person name="Feng G."/>
            <person name="Zhu H."/>
        </authorList>
    </citation>
    <scope>NUCLEOTIDE SEQUENCE [LARGE SCALE GENOMIC DNA]</scope>
    <source>
        <strain evidence="2 3">KCTC 12533</strain>
    </source>
</reference>
<gene>
    <name evidence="2" type="ORF">EI291_09600</name>
</gene>
<accession>A0A428KQN4</accession>
<proteinExistence type="predicted"/>
<feature type="transmembrane region" description="Helical" evidence="1">
    <location>
        <begin position="211"/>
        <end position="231"/>
    </location>
</feature>
<dbReference type="AlphaFoldDB" id="A0A428KQN4"/>
<dbReference type="EMBL" id="RWIT01000004">
    <property type="protein sequence ID" value="RSK48811.1"/>
    <property type="molecule type" value="Genomic_DNA"/>
</dbReference>
<evidence type="ECO:0000313" key="2">
    <source>
        <dbReference type="EMBL" id="RSK48811.1"/>
    </source>
</evidence>
<dbReference type="Proteomes" id="UP000273500">
    <property type="component" value="Unassembled WGS sequence"/>
</dbReference>
<dbReference type="Pfam" id="PF12412">
    <property type="entry name" value="DUF3667"/>
    <property type="match status" value="1"/>
</dbReference>
<feature type="transmembrane region" description="Helical" evidence="1">
    <location>
        <begin position="103"/>
        <end position="124"/>
    </location>
</feature>
<keyword evidence="3" id="KW-1185">Reference proteome</keyword>
<protein>
    <submittedName>
        <fullName evidence="2">DUF3667 domain-containing protein</fullName>
    </submittedName>
</protein>